<dbReference type="Proteomes" id="UP000298631">
    <property type="component" value="Plasmid unnamed1"/>
</dbReference>
<organism evidence="2 3">
    <name type="scientific">Pseudorhodobacter turbinis</name>
    <dbReference type="NCBI Taxonomy" id="2500533"/>
    <lineage>
        <taxon>Bacteria</taxon>
        <taxon>Pseudomonadati</taxon>
        <taxon>Pseudomonadota</taxon>
        <taxon>Alphaproteobacteria</taxon>
        <taxon>Rhodobacterales</taxon>
        <taxon>Paracoccaceae</taxon>
        <taxon>Pseudorhodobacter</taxon>
    </lineage>
</organism>
<keyword evidence="3" id="KW-1185">Reference proteome</keyword>
<dbReference type="KEGG" id="pseb:EOK75_19355"/>
<evidence type="ECO:0000256" key="1">
    <source>
        <dbReference type="SAM" id="SignalP"/>
    </source>
</evidence>
<dbReference type="Pfam" id="PF11376">
    <property type="entry name" value="DUF3179"/>
    <property type="match status" value="1"/>
</dbReference>
<accession>A0A4V1E1E2</accession>
<keyword evidence="1" id="KW-0732">Signal</keyword>
<geneLocation type="plasmid" evidence="2 3">
    <name>unnamed1</name>
</geneLocation>
<proteinExistence type="predicted"/>
<name>A0A4V1E1E2_9RHOB</name>
<dbReference type="RefSeq" id="WP_137195635.1">
    <property type="nucleotide sequence ID" value="NZ_CP039965.1"/>
</dbReference>
<dbReference type="AlphaFoldDB" id="A0A4V1E1E2"/>
<evidence type="ECO:0000313" key="2">
    <source>
        <dbReference type="EMBL" id="QCO57824.1"/>
    </source>
</evidence>
<keyword evidence="2" id="KW-0614">Plasmid</keyword>
<protein>
    <submittedName>
        <fullName evidence="2">DUF3179 domain-containing protein</fullName>
    </submittedName>
</protein>
<dbReference type="InterPro" id="IPR021516">
    <property type="entry name" value="DUF3179"/>
</dbReference>
<feature type="signal peptide" evidence="1">
    <location>
        <begin position="1"/>
        <end position="26"/>
    </location>
</feature>
<sequence>MLERPPFRSILAATVMSLVIAGSATAQDFSAAWPNTDFSRSTIQMDEVMSGGPPKDGIPALSDPGFRPAAQETRLAPREPVITFAPDGATARAYPVRYLMWHEIVNDTVEGQPIAVTFCPLCNTGIVFSRRLNGKTLSFGVSGLLRNSDMVMYDRESESWWQQATGLGIVGYYAGQELTQLPAWMESWESFRAAHPDGQVMDEPNWRRAYGQNPYVSYDSSIQPFLYDGAPPPHGIAPLARVIRVGNRAWPMERVRAAGSLTEAGVTITWQKGQASALDSANIGAGAEVGNIRVRDAAGRDVVHDIPFAFAFHAFFPDGVWMLGN</sequence>
<dbReference type="OrthoDB" id="9806357at2"/>
<feature type="chain" id="PRO_5020462240" evidence="1">
    <location>
        <begin position="27"/>
        <end position="325"/>
    </location>
</feature>
<reference evidence="2 3" key="1">
    <citation type="submission" date="2019-05" db="EMBL/GenBank/DDBJ databases">
        <title>Pseudorhodobacter turbinis sp. nov., isolated from the gut of the Korean turban shell.</title>
        <authorList>
            <person name="Jeong Y.-S."/>
            <person name="Kang W.-R."/>
            <person name="Bae J.-W."/>
        </authorList>
    </citation>
    <scope>NUCLEOTIDE SEQUENCE [LARGE SCALE GENOMIC DNA]</scope>
    <source>
        <strain evidence="2 3">S12M18</strain>
        <plasmid evidence="2 3">unnamed1</plasmid>
    </source>
</reference>
<evidence type="ECO:0000313" key="3">
    <source>
        <dbReference type="Proteomes" id="UP000298631"/>
    </source>
</evidence>
<gene>
    <name evidence="2" type="ORF">EOK75_19355</name>
</gene>
<dbReference type="EMBL" id="CP039965">
    <property type="protein sequence ID" value="QCO57824.1"/>
    <property type="molecule type" value="Genomic_DNA"/>
</dbReference>